<dbReference type="EMBL" id="LT634362">
    <property type="protein sequence ID" value="SFZ87226.1"/>
    <property type="molecule type" value="Genomic_DNA"/>
</dbReference>
<dbReference type="EMBL" id="LT634362">
    <property type="protein sequence ID" value="SFZ87784.1"/>
    <property type="molecule type" value="Genomic_DNA"/>
</dbReference>
<dbReference type="EMBL" id="LT634362">
    <property type="protein sequence ID" value="SFZ87753.1"/>
    <property type="molecule type" value="Genomic_DNA"/>
</dbReference>
<evidence type="ECO:0000313" key="5">
    <source>
        <dbReference type="EMBL" id="SFZ87753.1"/>
    </source>
</evidence>
<gene>
    <name evidence="2" type="ORF">LREN565_0339</name>
    <name evidence="3" type="ORF">LREN565_0598</name>
    <name evidence="4" type="ORF">LREN565_0690</name>
    <name evidence="5" type="ORF">LREN565_0866</name>
    <name evidence="6" type="ORF">LREN565_0897</name>
    <name evidence="7" type="ORF">LREN565_1047</name>
    <name evidence="8" type="ORF">LREN565_1680</name>
    <name evidence="9" type="ORF">LREN565_1962</name>
    <name evidence="10" type="ORF">LREN565_1973</name>
    <name evidence="11" type="ORF">LREN565_2209</name>
</gene>
<name>A0A1K2IA06_9LACO</name>
<proteinExistence type="predicted"/>
<dbReference type="InterPro" id="IPR047951">
    <property type="entry name" value="Transpos_ISL3"/>
</dbReference>
<dbReference type="EMBL" id="LT634362">
    <property type="protein sequence ID" value="SFZ89096.1"/>
    <property type="molecule type" value="Genomic_DNA"/>
</dbReference>
<feature type="domain" description="Transposase IS204/IS1001/IS1096/IS1165 DDE" evidence="1">
    <location>
        <begin position="160"/>
        <end position="411"/>
    </location>
</feature>
<dbReference type="PANTHER" id="PTHR33498">
    <property type="entry name" value="TRANSPOSASE FOR INSERTION SEQUENCE ELEMENT IS1557"/>
    <property type="match status" value="1"/>
</dbReference>
<dbReference type="NCBIfam" id="NF033550">
    <property type="entry name" value="transpos_ISL3"/>
    <property type="match status" value="1"/>
</dbReference>
<evidence type="ECO:0000313" key="6">
    <source>
        <dbReference type="EMBL" id="SFZ87784.1"/>
    </source>
</evidence>
<dbReference type="AlphaFoldDB" id="A0A1K2IA06"/>
<evidence type="ECO:0000313" key="11">
    <source>
        <dbReference type="EMBL" id="SFZ89096.1"/>
    </source>
</evidence>
<evidence type="ECO:0000259" key="1">
    <source>
        <dbReference type="Pfam" id="PF01610"/>
    </source>
</evidence>
<evidence type="ECO:0000313" key="10">
    <source>
        <dbReference type="EMBL" id="SFZ88860.1"/>
    </source>
</evidence>
<dbReference type="EMBL" id="LT634362">
    <property type="protein sequence ID" value="SFZ88567.1"/>
    <property type="molecule type" value="Genomic_DNA"/>
</dbReference>
<evidence type="ECO:0000313" key="3">
    <source>
        <dbReference type="EMBL" id="SFZ87485.1"/>
    </source>
</evidence>
<dbReference type="EMBL" id="LT634362">
    <property type="protein sequence ID" value="SFZ87485.1"/>
    <property type="molecule type" value="Genomic_DNA"/>
</dbReference>
<accession>A0A1K2IA06</accession>
<dbReference type="InterPro" id="IPR002560">
    <property type="entry name" value="Transposase_DDE"/>
</dbReference>
<dbReference type="Pfam" id="PF01610">
    <property type="entry name" value="DDE_Tnp_ISL3"/>
    <property type="match status" value="1"/>
</dbReference>
<dbReference type="EMBL" id="LT634362">
    <property type="protein sequence ID" value="SFZ88860.1"/>
    <property type="molecule type" value="Genomic_DNA"/>
</dbReference>
<evidence type="ECO:0000313" key="4">
    <source>
        <dbReference type="EMBL" id="SFZ87577.1"/>
    </source>
</evidence>
<evidence type="ECO:0000313" key="2">
    <source>
        <dbReference type="EMBL" id="SFZ87226.1"/>
    </source>
</evidence>
<evidence type="ECO:0000313" key="9">
    <source>
        <dbReference type="EMBL" id="SFZ88849.1"/>
    </source>
</evidence>
<protein>
    <recommendedName>
        <fullName evidence="1">Transposase IS204/IS1001/IS1096/IS1165 DDE domain-containing protein</fullName>
    </recommendedName>
</protein>
<organism evidence="11">
    <name type="scientific">Loigolactobacillus rennini</name>
    <dbReference type="NCBI Taxonomy" id="238013"/>
    <lineage>
        <taxon>Bacteria</taxon>
        <taxon>Bacillati</taxon>
        <taxon>Bacillota</taxon>
        <taxon>Bacilli</taxon>
        <taxon>Lactobacillales</taxon>
        <taxon>Lactobacillaceae</taxon>
        <taxon>Loigolactobacillus</taxon>
    </lineage>
</organism>
<evidence type="ECO:0000313" key="7">
    <source>
        <dbReference type="EMBL" id="SFZ87934.1"/>
    </source>
</evidence>
<dbReference type="PANTHER" id="PTHR33498:SF1">
    <property type="entry name" value="TRANSPOSASE FOR INSERTION SEQUENCE ELEMENT IS1557"/>
    <property type="match status" value="1"/>
</dbReference>
<dbReference type="EMBL" id="LT634362">
    <property type="protein sequence ID" value="SFZ87934.1"/>
    <property type="molecule type" value="Genomic_DNA"/>
</dbReference>
<sequence>MANNTTKLLLGIVDPHIEIKTGARKNDGVIRFEGVLDYKPLACPKCGIINQAQIIKYGWRMTTVRFAKTLGNAVILKLKRRYFCCKACQSHFLAQTNLVPKHCSISNPTRQAGLEKLAEPVALKHIANELATSDTFVGRQLLCAERDFKPNFHWLPEVILMDEIKSTKTATAAMSFEFMDAKTHQLIDVLPFRTIHRLEKHFKRYAQTAREKVKIIVTDMNYTYPKLTKTIFPNAIVVIDKFHLTNALNRAFNQTRVRIMKKFTPGSREFKALKRYWKLLLVPREQLDYEHFRKWTYFPYWVTAKDIVTRLLKLDPILEQTYTVLNSVQTALKHKDWPNYNAVFWHTANTAGCSAEMLGALKILQTHHDEIHNTFMMPYSNGPLEGSNNKIKAIKRASFGFRSFFKFRIRVLYIFRVQTKKALITK</sequence>
<reference evidence="11" key="1">
    <citation type="submission" date="2016-11" db="EMBL/GenBank/DDBJ databases">
        <authorList>
            <person name="Jaros S."/>
            <person name="Januszkiewicz K."/>
            <person name="Wedrychowicz H."/>
        </authorList>
    </citation>
    <scope>NUCLEOTIDE SEQUENCE</scope>
    <source>
        <strain evidence="11">ACA-DC 565</strain>
    </source>
</reference>
<dbReference type="EMBL" id="LT634362">
    <property type="protein sequence ID" value="SFZ87577.1"/>
    <property type="molecule type" value="Genomic_DNA"/>
</dbReference>
<dbReference type="EMBL" id="LT634362">
    <property type="protein sequence ID" value="SFZ88849.1"/>
    <property type="molecule type" value="Genomic_DNA"/>
</dbReference>
<evidence type="ECO:0000313" key="8">
    <source>
        <dbReference type="EMBL" id="SFZ88567.1"/>
    </source>
</evidence>